<protein>
    <recommendedName>
        <fullName evidence="7">Penicillin-binding protein transpeptidase domain-containing protein</fullName>
    </recommendedName>
</protein>
<dbReference type="SUPFAM" id="SSF56519">
    <property type="entry name" value="Penicillin binding protein dimerisation domain"/>
    <property type="match status" value="1"/>
</dbReference>
<dbReference type="PANTHER" id="PTHR30627">
    <property type="entry name" value="PEPTIDOGLYCAN D,D-TRANSPEPTIDASE"/>
    <property type="match status" value="1"/>
</dbReference>
<evidence type="ECO:0000313" key="5">
    <source>
        <dbReference type="EMBL" id="OGY10618.1"/>
    </source>
</evidence>
<dbReference type="InterPro" id="IPR012338">
    <property type="entry name" value="Beta-lactam/transpept-like"/>
</dbReference>
<dbReference type="AlphaFoldDB" id="A0A1G1V5E7"/>
<evidence type="ECO:0000313" key="6">
    <source>
        <dbReference type="Proteomes" id="UP000178319"/>
    </source>
</evidence>
<dbReference type="InterPro" id="IPR050515">
    <property type="entry name" value="Beta-lactam/transpept"/>
</dbReference>
<dbReference type="SUPFAM" id="SSF56601">
    <property type="entry name" value="beta-lactamase/transpeptidase-like"/>
    <property type="match status" value="1"/>
</dbReference>
<evidence type="ECO:0000256" key="1">
    <source>
        <dbReference type="ARBA" id="ARBA00004370"/>
    </source>
</evidence>
<dbReference type="Gene3D" id="3.40.710.10">
    <property type="entry name" value="DD-peptidase/beta-lactamase superfamily"/>
    <property type="match status" value="1"/>
</dbReference>
<sequence length="607" mass="66245">MRLTTKKLPLLEKRIRLLVVTFIFGGLLIAGRLFFWQVVRGQELEYLGKNQQKTSQNVGASRGSILASDGAPLVTSSTGWLLWANPKEVKDPKKTAETLAPLLFEREKKFLTKEALASISAEVDVLGDQKTIEDEKTDEELIEAEEVRLLGLLTKDNQWIPLKHRLGNDKKTQIEALNLPGLGTEFEQRRAYPESSMAAHLLGFVGKDKSGADWGYFGLEGKYNLALSGVGGENIWEKDAVGNPIVGGSERKIQALDGVDLQTHIDRSIQHSIEKNLKNGIEKYGALEGTVIVMRPKDGAILGMASFPNYAPEDFSYFSERDFSNPGISQTFEPGSVFKVLVMAGALDAEAVKRQDRCDICTGSIKIGQYTIRTWDEKYHKDSGPAEIIKNSDNVGMVWAAQKLGKDLLYEYLANFGIGSPTGIDLQGETGPKLRTKGKWGDIDLATTSFGQGIAVTPIQMVRAVGAIANDGKIVTPQVIDKITGPGWEEDIKPSTAKTVIGKTARDEITEMMINAVAAGEAKWAAPKGFVIAGKTGTAQIPIQGHYDPDKTIASFIGFAPADKPQFVMLVTLKEPTSSPWASETAAPLWFTIAKDLFLHLKIAPTP</sequence>
<dbReference type="GO" id="GO:0005886">
    <property type="term" value="C:plasma membrane"/>
    <property type="evidence" value="ECO:0007669"/>
    <property type="project" value="TreeGrafter"/>
</dbReference>
<feature type="domain" description="Penicillin-binding protein dimerisation" evidence="4">
    <location>
        <begin position="59"/>
        <end position="245"/>
    </location>
</feature>
<evidence type="ECO:0000259" key="3">
    <source>
        <dbReference type="Pfam" id="PF00905"/>
    </source>
</evidence>
<dbReference type="PANTHER" id="PTHR30627:SF1">
    <property type="entry name" value="PEPTIDOGLYCAN D,D-TRANSPEPTIDASE FTSI"/>
    <property type="match status" value="1"/>
</dbReference>
<evidence type="ECO:0000256" key="2">
    <source>
        <dbReference type="ARBA" id="ARBA00023136"/>
    </source>
</evidence>
<keyword evidence="2" id="KW-0472">Membrane</keyword>
<evidence type="ECO:0000259" key="4">
    <source>
        <dbReference type="Pfam" id="PF03717"/>
    </source>
</evidence>
<dbReference type="Gene3D" id="3.30.450.330">
    <property type="match status" value="1"/>
</dbReference>
<organism evidence="5 6">
    <name type="scientific">Candidatus Blackburnbacteria bacterium RIFCSPHIGHO2_02_FULL_44_20</name>
    <dbReference type="NCBI Taxonomy" id="1797516"/>
    <lineage>
        <taxon>Bacteria</taxon>
        <taxon>Candidatus Blackburniibacteriota</taxon>
    </lineage>
</organism>
<dbReference type="STRING" id="1797516.A3D26_04005"/>
<dbReference type="InterPro" id="IPR005311">
    <property type="entry name" value="PBP_dimer"/>
</dbReference>
<dbReference type="Pfam" id="PF00905">
    <property type="entry name" value="Transpeptidase"/>
    <property type="match status" value="1"/>
</dbReference>
<evidence type="ECO:0008006" key="7">
    <source>
        <dbReference type="Google" id="ProtNLM"/>
    </source>
</evidence>
<dbReference type="Proteomes" id="UP000178319">
    <property type="component" value="Unassembled WGS sequence"/>
</dbReference>
<accession>A0A1G1V5E7</accession>
<dbReference type="EMBL" id="MHBZ01000032">
    <property type="protein sequence ID" value="OGY10618.1"/>
    <property type="molecule type" value="Genomic_DNA"/>
</dbReference>
<dbReference type="GO" id="GO:0071555">
    <property type="term" value="P:cell wall organization"/>
    <property type="evidence" value="ECO:0007669"/>
    <property type="project" value="TreeGrafter"/>
</dbReference>
<gene>
    <name evidence="5" type="ORF">A3D26_04005</name>
</gene>
<dbReference type="InterPro" id="IPR036138">
    <property type="entry name" value="PBP_dimer_sf"/>
</dbReference>
<dbReference type="Gene3D" id="3.90.1310.10">
    <property type="entry name" value="Penicillin-binding protein 2a (Domain 2)"/>
    <property type="match status" value="1"/>
</dbReference>
<comment type="subcellular location">
    <subcellularLocation>
        <location evidence="1">Membrane</location>
    </subcellularLocation>
</comment>
<feature type="domain" description="Penicillin-binding protein transpeptidase" evidence="3">
    <location>
        <begin position="289"/>
        <end position="589"/>
    </location>
</feature>
<name>A0A1G1V5E7_9BACT</name>
<proteinExistence type="predicted"/>
<dbReference type="InterPro" id="IPR001460">
    <property type="entry name" value="PCN-bd_Tpept"/>
</dbReference>
<comment type="caution">
    <text evidence="5">The sequence shown here is derived from an EMBL/GenBank/DDBJ whole genome shotgun (WGS) entry which is preliminary data.</text>
</comment>
<dbReference type="GO" id="GO:0008658">
    <property type="term" value="F:penicillin binding"/>
    <property type="evidence" value="ECO:0007669"/>
    <property type="project" value="InterPro"/>
</dbReference>
<dbReference type="Pfam" id="PF03717">
    <property type="entry name" value="PBP_dimer"/>
    <property type="match status" value="1"/>
</dbReference>
<reference evidence="5 6" key="1">
    <citation type="journal article" date="2016" name="Nat. Commun.">
        <title>Thousands of microbial genomes shed light on interconnected biogeochemical processes in an aquifer system.</title>
        <authorList>
            <person name="Anantharaman K."/>
            <person name="Brown C.T."/>
            <person name="Hug L.A."/>
            <person name="Sharon I."/>
            <person name="Castelle C.J."/>
            <person name="Probst A.J."/>
            <person name="Thomas B.C."/>
            <person name="Singh A."/>
            <person name="Wilkins M.J."/>
            <person name="Karaoz U."/>
            <person name="Brodie E.L."/>
            <person name="Williams K.H."/>
            <person name="Hubbard S.S."/>
            <person name="Banfield J.F."/>
        </authorList>
    </citation>
    <scope>NUCLEOTIDE SEQUENCE [LARGE SCALE GENOMIC DNA]</scope>
</reference>